<dbReference type="RefSeq" id="WP_268447151.1">
    <property type="nucleotide sequence ID" value="NZ_JALAQA010000008.1"/>
</dbReference>
<dbReference type="InterPro" id="IPR013762">
    <property type="entry name" value="Integrase-like_cat_sf"/>
</dbReference>
<dbReference type="CDD" id="cd01189">
    <property type="entry name" value="INT_ICEBs1_C_like"/>
    <property type="match status" value="1"/>
</dbReference>
<evidence type="ECO:0000313" key="9">
    <source>
        <dbReference type="Proteomes" id="UP001075387"/>
    </source>
</evidence>
<dbReference type="InterPro" id="IPR011010">
    <property type="entry name" value="DNA_brk_join_enz"/>
</dbReference>
<dbReference type="InterPro" id="IPR010998">
    <property type="entry name" value="Integrase_recombinase_N"/>
</dbReference>
<dbReference type="PROSITE" id="PS51898">
    <property type="entry name" value="TYR_RECOMBINASE"/>
    <property type="match status" value="1"/>
</dbReference>
<dbReference type="Pfam" id="PF00589">
    <property type="entry name" value="Phage_integrase"/>
    <property type="match status" value="1"/>
</dbReference>
<dbReference type="InterPro" id="IPR044068">
    <property type="entry name" value="CB"/>
</dbReference>
<dbReference type="InterPro" id="IPR050090">
    <property type="entry name" value="Tyrosine_recombinase_XerCD"/>
</dbReference>
<sequence length="353" mass="41244">MPVYKDKKTNTYFFTTRVQREDGSIKQARKRGFKTKKAAKEAEAKFLIEIDDSSDITFKEAADSYFAWYRARRKESSVNVIKNILFNHLIHEFGNTKVDSITPKKVMLYQSKIIDKFAPDFLKKIHTTLSAVFNFSIKFHGTKNNPAKIAGNFEMEVNKRLNYWEFDEFKKFISVVDDELYRAFFTTLYFSGARKGEMLALTWADVDFENNLIDINKTEYNRIVTTPKTKSSIRINPMPQKVMELLKGIKKSAEKIAPVKPEYRVFGSFYDSIATSTIDRRYEKYLKLSGVKRILIHEFRHSHASYLIHKRCNPLVIAQRLGHKNVAETLNTYSHLYPSAQKEIVELMDKENF</sequence>
<keyword evidence="3 5" id="KW-0238">DNA-binding</keyword>
<dbReference type="Gene3D" id="1.10.150.130">
    <property type="match status" value="1"/>
</dbReference>
<dbReference type="Gene3D" id="1.10.443.10">
    <property type="entry name" value="Intergrase catalytic core"/>
    <property type="match status" value="1"/>
</dbReference>
<evidence type="ECO:0000256" key="2">
    <source>
        <dbReference type="ARBA" id="ARBA00022908"/>
    </source>
</evidence>
<evidence type="ECO:0000259" key="6">
    <source>
        <dbReference type="PROSITE" id="PS51898"/>
    </source>
</evidence>
<evidence type="ECO:0000256" key="3">
    <source>
        <dbReference type="ARBA" id="ARBA00023125"/>
    </source>
</evidence>
<dbReference type="Pfam" id="PF14657">
    <property type="entry name" value="Arm-DNA-bind_4"/>
    <property type="match status" value="1"/>
</dbReference>
<dbReference type="EMBL" id="JALAQA010000008">
    <property type="protein sequence ID" value="MCY8511223.1"/>
    <property type="molecule type" value="Genomic_DNA"/>
</dbReference>
<dbReference type="GO" id="GO:0006310">
    <property type="term" value="P:DNA recombination"/>
    <property type="evidence" value="ECO:0007669"/>
    <property type="project" value="UniProtKB-KW"/>
</dbReference>
<evidence type="ECO:0000313" key="8">
    <source>
        <dbReference type="EMBL" id="MCY8511223.1"/>
    </source>
</evidence>
<proteinExistence type="inferred from homology"/>
<dbReference type="PANTHER" id="PTHR30349:SF64">
    <property type="entry name" value="PROPHAGE INTEGRASE INTD-RELATED"/>
    <property type="match status" value="1"/>
</dbReference>
<dbReference type="Pfam" id="PF14659">
    <property type="entry name" value="Phage_int_SAM_3"/>
    <property type="match status" value="1"/>
</dbReference>
<name>A0AAP3G171_BACMO</name>
<accession>A0AAP3G171</accession>
<evidence type="ECO:0000256" key="1">
    <source>
        <dbReference type="ARBA" id="ARBA00008857"/>
    </source>
</evidence>
<dbReference type="SUPFAM" id="SSF56349">
    <property type="entry name" value="DNA breaking-rejoining enzymes"/>
    <property type="match status" value="1"/>
</dbReference>
<dbReference type="PANTHER" id="PTHR30349">
    <property type="entry name" value="PHAGE INTEGRASE-RELATED"/>
    <property type="match status" value="1"/>
</dbReference>
<gene>
    <name evidence="8" type="ORF">MOD07_16940</name>
</gene>
<dbReference type="InterPro" id="IPR004107">
    <property type="entry name" value="Integrase_SAM-like_N"/>
</dbReference>
<comment type="similarity">
    <text evidence="1">Belongs to the 'phage' integrase family.</text>
</comment>
<dbReference type="InterPro" id="IPR028259">
    <property type="entry name" value="AP2-like_int_N"/>
</dbReference>
<comment type="caution">
    <text evidence="8">The sequence shown here is derived from an EMBL/GenBank/DDBJ whole genome shotgun (WGS) entry which is preliminary data.</text>
</comment>
<protein>
    <submittedName>
        <fullName evidence="8">Site-specific integrase</fullName>
    </submittedName>
</protein>
<evidence type="ECO:0000259" key="7">
    <source>
        <dbReference type="PROSITE" id="PS51900"/>
    </source>
</evidence>
<dbReference type="AlphaFoldDB" id="A0AAP3G171"/>
<reference evidence="8" key="1">
    <citation type="submission" date="2022-02" db="EMBL/GenBank/DDBJ databases">
        <title>Crop Bioprotection Bacillus Genome Sequencing.</title>
        <authorList>
            <person name="Dunlap C."/>
        </authorList>
    </citation>
    <scope>NUCLEOTIDE SEQUENCE</scope>
    <source>
        <strain evidence="8">CK3O2B-54A</strain>
    </source>
</reference>
<feature type="domain" description="Tyr recombinase" evidence="6">
    <location>
        <begin position="159"/>
        <end position="346"/>
    </location>
</feature>
<dbReference type="GO" id="GO:0015074">
    <property type="term" value="P:DNA integration"/>
    <property type="evidence" value="ECO:0007669"/>
    <property type="project" value="UniProtKB-KW"/>
</dbReference>
<evidence type="ECO:0000256" key="5">
    <source>
        <dbReference type="PROSITE-ProRule" id="PRU01248"/>
    </source>
</evidence>
<dbReference type="PROSITE" id="PS51900">
    <property type="entry name" value="CB"/>
    <property type="match status" value="1"/>
</dbReference>
<dbReference type="InterPro" id="IPR002104">
    <property type="entry name" value="Integrase_catalytic"/>
</dbReference>
<dbReference type="Proteomes" id="UP001075387">
    <property type="component" value="Unassembled WGS sequence"/>
</dbReference>
<organism evidence="8 9">
    <name type="scientific">Bacillus mojavensis</name>
    <dbReference type="NCBI Taxonomy" id="72360"/>
    <lineage>
        <taxon>Bacteria</taxon>
        <taxon>Bacillati</taxon>
        <taxon>Bacillota</taxon>
        <taxon>Bacilli</taxon>
        <taxon>Bacillales</taxon>
        <taxon>Bacillaceae</taxon>
        <taxon>Bacillus</taxon>
    </lineage>
</organism>
<evidence type="ECO:0000256" key="4">
    <source>
        <dbReference type="ARBA" id="ARBA00023172"/>
    </source>
</evidence>
<keyword evidence="4" id="KW-0233">DNA recombination</keyword>
<feature type="domain" description="Core-binding (CB)" evidence="7">
    <location>
        <begin position="56"/>
        <end position="137"/>
    </location>
</feature>
<dbReference type="GO" id="GO:0003677">
    <property type="term" value="F:DNA binding"/>
    <property type="evidence" value="ECO:0007669"/>
    <property type="project" value="UniProtKB-UniRule"/>
</dbReference>
<keyword evidence="2" id="KW-0229">DNA integration</keyword>